<dbReference type="InterPro" id="IPR050092">
    <property type="entry name" value="RNase_H"/>
</dbReference>
<keyword evidence="9 10" id="KW-0460">Magnesium</keyword>
<feature type="binding site" evidence="10">
    <location>
        <position position="204"/>
    </location>
    <ligand>
        <name>Mg(2+)</name>
        <dbReference type="ChEBI" id="CHEBI:18420"/>
        <label>2</label>
    </ligand>
</feature>
<dbReference type="GO" id="GO:0043137">
    <property type="term" value="P:DNA replication, removal of RNA primer"/>
    <property type="evidence" value="ECO:0007669"/>
    <property type="project" value="TreeGrafter"/>
</dbReference>
<comment type="catalytic activity">
    <reaction evidence="1 10">
        <text>Endonucleolytic cleavage to 5'-phosphomonoester.</text>
        <dbReference type="EC" id="3.1.26.4"/>
    </reaction>
</comment>
<dbReference type="Pfam" id="PF00075">
    <property type="entry name" value="RNase_H"/>
    <property type="match status" value="1"/>
</dbReference>
<keyword evidence="8 10" id="KW-0378">Hydrolase</keyword>
<evidence type="ECO:0000256" key="3">
    <source>
        <dbReference type="ARBA" id="ARBA00011245"/>
    </source>
</evidence>
<dbReference type="PROSITE" id="PS50879">
    <property type="entry name" value="RNASE_H_1"/>
    <property type="match status" value="1"/>
</dbReference>
<evidence type="ECO:0000256" key="9">
    <source>
        <dbReference type="ARBA" id="ARBA00022842"/>
    </source>
</evidence>
<dbReference type="Gene3D" id="3.30.420.10">
    <property type="entry name" value="Ribonuclease H-like superfamily/Ribonuclease H"/>
    <property type="match status" value="1"/>
</dbReference>
<organism evidence="13 14">
    <name type="scientific">Streptomyces caniferus</name>
    <dbReference type="NCBI Taxonomy" id="285557"/>
    <lineage>
        <taxon>Bacteria</taxon>
        <taxon>Bacillati</taxon>
        <taxon>Actinomycetota</taxon>
        <taxon>Actinomycetes</taxon>
        <taxon>Kitasatosporales</taxon>
        <taxon>Streptomycetaceae</taxon>
        <taxon>Streptomyces</taxon>
    </lineage>
</organism>
<proteinExistence type="inferred from homology"/>
<dbReference type="EMBL" id="BLIN01000003">
    <property type="protein sequence ID" value="GFE05841.1"/>
    <property type="molecule type" value="Genomic_DNA"/>
</dbReference>
<dbReference type="SUPFAM" id="SSF53098">
    <property type="entry name" value="Ribonuclease H-like"/>
    <property type="match status" value="1"/>
</dbReference>
<dbReference type="CDD" id="cd09278">
    <property type="entry name" value="RNase_HI_prokaryote_like"/>
    <property type="match status" value="1"/>
</dbReference>
<feature type="binding site" evidence="10">
    <location>
        <position position="76"/>
    </location>
    <ligand>
        <name>Mg(2+)</name>
        <dbReference type="ChEBI" id="CHEBI:18420"/>
        <label>2</label>
    </ligand>
</feature>
<dbReference type="GO" id="GO:0005737">
    <property type="term" value="C:cytoplasm"/>
    <property type="evidence" value="ECO:0007669"/>
    <property type="project" value="UniProtKB-SubCell"/>
</dbReference>
<comment type="similarity">
    <text evidence="2 10">Belongs to the RNase H family.</text>
</comment>
<feature type="binding site" evidence="10">
    <location>
        <position position="138"/>
    </location>
    <ligand>
        <name>Mg(2+)</name>
        <dbReference type="ChEBI" id="CHEBI:18420"/>
        <label>1</label>
    </ligand>
</feature>
<dbReference type="AlphaFoldDB" id="A0A640S5R8"/>
<evidence type="ECO:0000256" key="4">
    <source>
        <dbReference type="ARBA" id="ARBA00012180"/>
    </source>
</evidence>
<evidence type="ECO:0000313" key="14">
    <source>
        <dbReference type="Proteomes" id="UP000435837"/>
    </source>
</evidence>
<evidence type="ECO:0000256" key="6">
    <source>
        <dbReference type="ARBA" id="ARBA00022723"/>
    </source>
</evidence>
<evidence type="ECO:0000259" key="12">
    <source>
        <dbReference type="PROSITE" id="PS50879"/>
    </source>
</evidence>
<dbReference type="GO" id="GO:0003676">
    <property type="term" value="F:nucleic acid binding"/>
    <property type="evidence" value="ECO:0007669"/>
    <property type="project" value="InterPro"/>
</dbReference>
<feature type="region of interest" description="Disordered" evidence="11">
    <location>
        <begin position="217"/>
        <end position="305"/>
    </location>
</feature>
<dbReference type="PANTHER" id="PTHR10642:SF26">
    <property type="entry name" value="RIBONUCLEASE H1"/>
    <property type="match status" value="1"/>
</dbReference>
<dbReference type="Proteomes" id="UP000435837">
    <property type="component" value="Unassembled WGS sequence"/>
</dbReference>
<dbReference type="PANTHER" id="PTHR10642">
    <property type="entry name" value="RIBONUCLEASE H1"/>
    <property type="match status" value="1"/>
</dbReference>
<reference evidence="13 14" key="1">
    <citation type="submission" date="2019-12" db="EMBL/GenBank/DDBJ databases">
        <title>Whole genome shotgun sequence of Streptomyces caniferus NBRC 15389.</title>
        <authorList>
            <person name="Ichikawa N."/>
            <person name="Kimura A."/>
            <person name="Kitahashi Y."/>
            <person name="Komaki H."/>
            <person name="Tamura T."/>
        </authorList>
    </citation>
    <scope>NUCLEOTIDE SEQUENCE [LARGE SCALE GENOMIC DNA]</scope>
    <source>
        <strain evidence="13 14">NBRC 15389</strain>
    </source>
</reference>
<protein>
    <recommendedName>
        <fullName evidence="4 10">Ribonuclease H</fullName>
        <shortName evidence="10">RNase H</shortName>
        <ecNumber evidence="4 10">3.1.26.4</ecNumber>
    </recommendedName>
</protein>
<feature type="binding site" evidence="10">
    <location>
        <position position="116"/>
    </location>
    <ligand>
        <name>Mg(2+)</name>
        <dbReference type="ChEBI" id="CHEBI:18420"/>
        <label>1</label>
    </ligand>
</feature>
<evidence type="ECO:0000313" key="13">
    <source>
        <dbReference type="EMBL" id="GFE05841.1"/>
    </source>
</evidence>
<dbReference type="InterPro" id="IPR036397">
    <property type="entry name" value="RNaseH_sf"/>
</dbReference>
<name>A0A640S5R8_9ACTN</name>
<comment type="subunit">
    <text evidence="3 10">Monomer.</text>
</comment>
<dbReference type="HAMAP" id="MF_00042">
    <property type="entry name" value="RNase_H"/>
    <property type="match status" value="1"/>
</dbReference>
<comment type="cofactor">
    <cofactor evidence="10">
        <name>Mg(2+)</name>
        <dbReference type="ChEBI" id="CHEBI:18420"/>
    </cofactor>
    <text evidence="10">Binds 1 Mg(2+) ion per subunit. May bind a second metal ion at a regulatory site, or after substrate binding.</text>
</comment>
<dbReference type="GO" id="GO:0000287">
    <property type="term" value="F:magnesium ion binding"/>
    <property type="evidence" value="ECO:0007669"/>
    <property type="project" value="UniProtKB-UniRule"/>
</dbReference>
<evidence type="ECO:0000256" key="10">
    <source>
        <dbReference type="HAMAP-Rule" id="MF_00042"/>
    </source>
</evidence>
<gene>
    <name evidence="10 13" type="primary">rnhA</name>
    <name evidence="13" type="ORF">Scani_21090</name>
</gene>
<dbReference type="InterPro" id="IPR012337">
    <property type="entry name" value="RNaseH-like_sf"/>
</dbReference>
<accession>A0A640S5R8</accession>
<dbReference type="InterPro" id="IPR002156">
    <property type="entry name" value="RNaseH_domain"/>
</dbReference>
<feature type="domain" description="RNase H type-1" evidence="12">
    <location>
        <begin position="67"/>
        <end position="212"/>
    </location>
</feature>
<comment type="function">
    <text evidence="10">Endonuclease that specifically degrades the RNA of RNA-DNA hybrids.</text>
</comment>
<keyword evidence="7 10" id="KW-0255">Endonuclease</keyword>
<dbReference type="GO" id="GO:0004523">
    <property type="term" value="F:RNA-DNA hybrid ribonuclease activity"/>
    <property type="evidence" value="ECO:0007669"/>
    <property type="project" value="UniProtKB-UniRule"/>
</dbReference>
<sequence>MIRSVTVATVYPATSVRAAAVPQAADGCFPAIGSLTQRAPGRRRGPAPDGTEATSPGASPAGMIAPMAERVIAACDGASKGNPGPAGWAWVVADGEGTVVRWEAGPLGTATNNVGELTALERLLAATDPAVALEIRMDSQYAMKAVTTWLPGWKRKGWKTAAGKPVANQELVMRIDELLTDRSVEFRYVPAHQVDGDPLNDFADRAASQAAIVQEAAGSELGSPHPPPSTGAVRPAGPRRGASGASAKTASSPKRRTSGNATRTLNAKFPGRCRCGRSYAAGEPITKNPDGWGHPACRSGAGSGD</sequence>
<comment type="caution">
    <text evidence="13">The sequence shown here is derived from an EMBL/GenBank/DDBJ whole genome shotgun (WGS) entry which is preliminary data.</text>
</comment>
<dbReference type="EC" id="3.1.26.4" evidence="4 10"/>
<evidence type="ECO:0000256" key="8">
    <source>
        <dbReference type="ARBA" id="ARBA00022801"/>
    </source>
</evidence>
<keyword evidence="5 10" id="KW-0540">Nuclease</keyword>
<keyword evidence="10" id="KW-0963">Cytoplasm</keyword>
<feature type="binding site" evidence="10">
    <location>
        <position position="76"/>
    </location>
    <ligand>
        <name>Mg(2+)</name>
        <dbReference type="ChEBI" id="CHEBI:18420"/>
        <label>1</label>
    </ligand>
</feature>
<evidence type="ECO:0000256" key="11">
    <source>
        <dbReference type="SAM" id="MobiDB-lite"/>
    </source>
</evidence>
<evidence type="ECO:0000256" key="7">
    <source>
        <dbReference type="ARBA" id="ARBA00022759"/>
    </source>
</evidence>
<evidence type="ECO:0000256" key="5">
    <source>
        <dbReference type="ARBA" id="ARBA00022722"/>
    </source>
</evidence>
<feature type="region of interest" description="Disordered" evidence="11">
    <location>
        <begin position="35"/>
        <end position="61"/>
    </location>
</feature>
<evidence type="ECO:0000256" key="2">
    <source>
        <dbReference type="ARBA" id="ARBA00005300"/>
    </source>
</evidence>
<dbReference type="InterPro" id="IPR022892">
    <property type="entry name" value="RNaseHI"/>
</dbReference>
<comment type="subcellular location">
    <subcellularLocation>
        <location evidence="10">Cytoplasm</location>
    </subcellularLocation>
</comment>
<keyword evidence="6 10" id="KW-0479">Metal-binding</keyword>
<feature type="compositionally biased region" description="Low complexity" evidence="11">
    <location>
        <begin position="231"/>
        <end position="252"/>
    </location>
</feature>
<evidence type="ECO:0000256" key="1">
    <source>
        <dbReference type="ARBA" id="ARBA00000077"/>
    </source>
</evidence>